<reference evidence="2 3" key="1">
    <citation type="journal article" date="2015" name="Genome Biol. Evol.">
        <title>Comparative Genomics of a Bacterivorous Green Alga Reveals Evolutionary Causalities and Consequences of Phago-Mixotrophic Mode of Nutrition.</title>
        <authorList>
            <person name="Burns J.A."/>
            <person name="Paasch A."/>
            <person name="Narechania A."/>
            <person name="Kim E."/>
        </authorList>
    </citation>
    <scope>NUCLEOTIDE SEQUENCE [LARGE SCALE GENOMIC DNA]</scope>
    <source>
        <strain evidence="2 3">PLY_AMNH</strain>
    </source>
</reference>
<organism evidence="2 3">
    <name type="scientific">Cymbomonas tetramitiformis</name>
    <dbReference type="NCBI Taxonomy" id="36881"/>
    <lineage>
        <taxon>Eukaryota</taxon>
        <taxon>Viridiplantae</taxon>
        <taxon>Chlorophyta</taxon>
        <taxon>Pyramimonadophyceae</taxon>
        <taxon>Pyramimonadales</taxon>
        <taxon>Pyramimonadaceae</taxon>
        <taxon>Cymbomonas</taxon>
    </lineage>
</organism>
<feature type="compositionally biased region" description="Polar residues" evidence="1">
    <location>
        <begin position="230"/>
        <end position="240"/>
    </location>
</feature>
<feature type="region of interest" description="Disordered" evidence="1">
    <location>
        <begin position="343"/>
        <end position="363"/>
    </location>
</feature>
<feature type="compositionally biased region" description="Basic and acidic residues" evidence="1">
    <location>
        <begin position="349"/>
        <end position="363"/>
    </location>
</feature>
<accession>A0AAE0H2X2</accession>
<feature type="region of interest" description="Disordered" evidence="1">
    <location>
        <begin position="538"/>
        <end position="579"/>
    </location>
</feature>
<evidence type="ECO:0000313" key="3">
    <source>
        <dbReference type="Proteomes" id="UP001190700"/>
    </source>
</evidence>
<protein>
    <submittedName>
        <fullName evidence="2">Uncharacterized protein</fullName>
    </submittedName>
</protein>
<feature type="region of interest" description="Disordered" evidence="1">
    <location>
        <begin position="392"/>
        <end position="422"/>
    </location>
</feature>
<feature type="region of interest" description="Disordered" evidence="1">
    <location>
        <begin position="163"/>
        <end position="205"/>
    </location>
</feature>
<feature type="compositionally biased region" description="Polar residues" evidence="1">
    <location>
        <begin position="163"/>
        <end position="188"/>
    </location>
</feature>
<keyword evidence="3" id="KW-1185">Reference proteome</keyword>
<dbReference type="Proteomes" id="UP001190700">
    <property type="component" value="Unassembled WGS sequence"/>
</dbReference>
<evidence type="ECO:0000256" key="1">
    <source>
        <dbReference type="SAM" id="MobiDB-lite"/>
    </source>
</evidence>
<feature type="compositionally biased region" description="Basic and acidic residues" evidence="1">
    <location>
        <begin position="81"/>
        <end position="96"/>
    </location>
</feature>
<gene>
    <name evidence="2" type="ORF">CYMTET_3546</name>
</gene>
<sequence length="579" mass="63144">MVVKFLAYIKQKGEDMLPLYTAIMQRWKNSGGPAYRTAAAIVSYHTKEDSDPYDASILLYREEFGEEALQANAVTTENEKEACIDTKSSPDNKQEENSTVEENTVIKTKNAQTTADKGSSKPAVDTPNGLVSPAFNQPLIGHKEQASSASFDKKKKFIAADNNQTTADEISSKSALDTQSESVSTALNQPFIGHKKKASSSSFDKKDKFIATGNNQATADEVLSKSAIDTQSGSVSTALNQPVIGHKEQASSSSFNKKEKFIATDNNQATADEVLSKSAVDTQSGSVSTALNQPVIGHKEQASSSSFDKKEQFIAMDKSRTTADEVSSKSAVDTQIESVSTALNQPLIGHKEQASSSSFDKKDNFIATDNNQTTADEVSSKFVVNNQIESVSTDLNQPHVGHKEQASSSSVENDETVNATNRVTTFTDTVDVTSVQKYESLTNSVMNLEENENRTEKYSKKTEDVTTVHDMTHNYQNKKNSSTELSQALNNNKNTVKHSQFDIDHKEMTVANTDKNTSPSPKEVDDSLHIILNDTEGMVKSAYRDEQTEEALTPRSENSGEATDSQAEMSDAWTSDGEE</sequence>
<evidence type="ECO:0000313" key="2">
    <source>
        <dbReference type="EMBL" id="KAK3288999.1"/>
    </source>
</evidence>
<name>A0AAE0H2X2_9CHLO</name>
<feature type="region of interest" description="Disordered" evidence="1">
    <location>
        <begin position="81"/>
        <end position="137"/>
    </location>
</feature>
<feature type="compositionally biased region" description="Polar residues" evidence="1">
    <location>
        <begin position="406"/>
        <end position="422"/>
    </location>
</feature>
<comment type="caution">
    <text evidence="2">The sequence shown here is derived from an EMBL/GenBank/DDBJ whole genome shotgun (WGS) entry which is preliminary data.</text>
</comment>
<dbReference type="EMBL" id="LGRX02000279">
    <property type="protein sequence ID" value="KAK3288999.1"/>
    <property type="molecule type" value="Genomic_DNA"/>
</dbReference>
<feature type="region of interest" description="Disordered" evidence="1">
    <location>
        <begin position="276"/>
        <end position="309"/>
    </location>
</feature>
<feature type="region of interest" description="Disordered" evidence="1">
    <location>
        <begin position="230"/>
        <end position="257"/>
    </location>
</feature>
<feature type="compositionally biased region" description="Polar residues" evidence="1">
    <location>
        <begin position="100"/>
        <end position="117"/>
    </location>
</feature>
<feature type="compositionally biased region" description="Polar residues" evidence="1">
    <location>
        <begin position="279"/>
        <end position="292"/>
    </location>
</feature>
<dbReference type="AlphaFoldDB" id="A0AAE0H2X2"/>
<feature type="compositionally biased region" description="Polar residues" evidence="1">
    <location>
        <begin position="555"/>
        <end position="568"/>
    </location>
</feature>
<proteinExistence type="predicted"/>
<feature type="compositionally biased region" description="Basic and acidic residues" evidence="1">
    <location>
        <begin position="297"/>
        <end position="309"/>
    </location>
</feature>